<evidence type="ECO:0000313" key="1">
    <source>
        <dbReference type="EMBL" id="KAH3798866.1"/>
    </source>
</evidence>
<dbReference type="EMBL" id="JAIWYP010000007">
    <property type="protein sequence ID" value="KAH3798866.1"/>
    <property type="molecule type" value="Genomic_DNA"/>
</dbReference>
<organism evidence="1 2">
    <name type="scientific">Dreissena polymorpha</name>
    <name type="common">Zebra mussel</name>
    <name type="synonym">Mytilus polymorpha</name>
    <dbReference type="NCBI Taxonomy" id="45954"/>
    <lineage>
        <taxon>Eukaryota</taxon>
        <taxon>Metazoa</taxon>
        <taxon>Spiralia</taxon>
        <taxon>Lophotrochozoa</taxon>
        <taxon>Mollusca</taxon>
        <taxon>Bivalvia</taxon>
        <taxon>Autobranchia</taxon>
        <taxon>Heteroconchia</taxon>
        <taxon>Euheterodonta</taxon>
        <taxon>Imparidentia</taxon>
        <taxon>Neoheterodontei</taxon>
        <taxon>Myida</taxon>
        <taxon>Dreissenoidea</taxon>
        <taxon>Dreissenidae</taxon>
        <taxon>Dreissena</taxon>
    </lineage>
</organism>
<accession>A0A9D4FLB5</accession>
<dbReference type="Proteomes" id="UP000828390">
    <property type="component" value="Unassembled WGS sequence"/>
</dbReference>
<name>A0A9D4FLB5_DREPO</name>
<gene>
    <name evidence="1" type="ORF">DPMN_152469</name>
</gene>
<reference evidence="1" key="2">
    <citation type="submission" date="2020-11" db="EMBL/GenBank/DDBJ databases">
        <authorList>
            <person name="McCartney M.A."/>
            <person name="Auch B."/>
            <person name="Kono T."/>
            <person name="Mallez S."/>
            <person name="Becker A."/>
            <person name="Gohl D.M."/>
            <person name="Silverstein K.A.T."/>
            <person name="Koren S."/>
            <person name="Bechman K.B."/>
            <person name="Herman A."/>
            <person name="Abrahante J.E."/>
            <person name="Garbe J."/>
        </authorList>
    </citation>
    <scope>NUCLEOTIDE SEQUENCE</scope>
    <source>
        <strain evidence="1">Duluth1</strain>
        <tissue evidence="1">Whole animal</tissue>
    </source>
</reference>
<proteinExistence type="predicted"/>
<reference evidence="1" key="1">
    <citation type="journal article" date="2019" name="bioRxiv">
        <title>The Genome of the Zebra Mussel, Dreissena polymorpha: A Resource for Invasive Species Research.</title>
        <authorList>
            <person name="McCartney M.A."/>
            <person name="Auch B."/>
            <person name="Kono T."/>
            <person name="Mallez S."/>
            <person name="Zhang Y."/>
            <person name="Obille A."/>
            <person name="Becker A."/>
            <person name="Abrahante J.E."/>
            <person name="Garbe J."/>
            <person name="Badalamenti J.P."/>
            <person name="Herman A."/>
            <person name="Mangelson H."/>
            <person name="Liachko I."/>
            <person name="Sullivan S."/>
            <person name="Sone E.D."/>
            <person name="Koren S."/>
            <person name="Silverstein K.A.T."/>
            <person name="Beckman K.B."/>
            <person name="Gohl D.M."/>
        </authorList>
    </citation>
    <scope>NUCLEOTIDE SEQUENCE</scope>
    <source>
        <strain evidence="1">Duluth1</strain>
        <tissue evidence="1">Whole animal</tissue>
    </source>
</reference>
<comment type="caution">
    <text evidence="1">The sequence shown here is derived from an EMBL/GenBank/DDBJ whole genome shotgun (WGS) entry which is preliminary data.</text>
</comment>
<protein>
    <submittedName>
        <fullName evidence="1">Uncharacterized protein</fullName>
    </submittedName>
</protein>
<keyword evidence="2" id="KW-1185">Reference proteome</keyword>
<sequence>MDSIPVKLIRQGWEATTAAMTEWTKYLNYRTISLIIHIIKDKLRIIVNRLNSKAKELLAEKEAGFRISANIDRVGGPSSEIQYLASRAEINGNEVIMENPKTLMMSTNYTSADVTVNGDNLKRPIKFPLKYRLKKSLVVFILLHGCKT</sequence>
<dbReference type="AlphaFoldDB" id="A0A9D4FLB5"/>
<evidence type="ECO:0000313" key="2">
    <source>
        <dbReference type="Proteomes" id="UP000828390"/>
    </source>
</evidence>